<gene>
    <name evidence="1" type="ORF">C7474_1973</name>
</gene>
<evidence type="ECO:0000313" key="1">
    <source>
        <dbReference type="EMBL" id="RLK47396.1"/>
    </source>
</evidence>
<dbReference type="EMBL" id="RCDB01000003">
    <property type="protein sequence ID" value="RLK47396.1"/>
    <property type="molecule type" value="Genomic_DNA"/>
</dbReference>
<dbReference type="Proteomes" id="UP000273158">
    <property type="component" value="Unassembled WGS sequence"/>
</dbReference>
<dbReference type="OrthoDB" id="3268863at2"/>
<proteinExistence type="predicted"/>
<dbReference type="AlphaFoldDB" id="A0A498BYA2"/>
<name>A0A498BYA2_9MICO</name>
<accession>A0A498BYA2</accession>
<dbReference type="RefSeq" id="WP_121059538.1">
    <property type="nucleotide sequence ID" value="NZ_RCDB01000003.1"/>
</dbReference>
<sequence length="86" mass="10042">MALSDRDRALLDFEARWDRHGADKEEAVRTELQLAPARYYQLLTRLLDDADALAYDPMLVHRLRRRRDVRRSAVVSGVERTLISGY</sequence>
<dbReference type="Pfam" id="PF11662">
    <property type="entry name" value="DUF3263"/>
    <property type="match status" value="1"/>
</dbReference>
<evidence type="ECO:0000313" key="2">
    <source>
        <dbReference type="Proteomes" id="UP000273158"/>
    </source>
</evidence>
<keyword evidence="2" id="KW-1185">Reference proteome</keyword>
<dbReference type="InterPro" id="IPR021678">
    <property type="entry name" value="DUF3263"/>
</dbReference>
<comment type="caution">
    <text evidence="1">The sequence shown here is derived from an EMBL/GenBank/DDBJ whole genome shotgun (WGS) entry which is preliminary data.</text>
</comment>
<protein>
    <submittedName>
        <fullName evidence="1">Uncharacterized protein DUF3263</fullName>
    </submittedName>
</protein>
<reference evidence="1 2" key="1">
    <citation type="journal article" date="2015" name="Stand. Genomic Sci.">
        <title>Genomic Encyclopedia of Bacterial and Archaeal Type Strains, Phase III: the genomes of soil and plant-associated and newly described type strains.</title>
        <authorList>
            <person name="Whitman W.B."/>
            <person name="Woyke T."/>
            <person name="Klenk H.P."/>
            <person name="Zhou Y."/>
            <person name="Lilburn T.G."/>
            <person name="Beck B.J."/>
            <person name="De Vos P."/>
            <person name="Vandamme P."/>
            <person name="Eisen J.A."/>
            <person name="Garrity G."/>
            <person name="Hugenholtz P."/>
            <person name="Kyrpides N.C."/>
        </authorList>
    </citation>
    <scope>NUCLEOTIDE SEQUENCE [LARGE SCALE GENOMIC DNA]</scope>
    <source>
        <strain evidence="1 2">S2T63</strain>
    </source>
</reference>
<organism evidence="1 2">
    <name type="scientific">Microbacterium telephonicum</name>
    <dbReference type="NCBI Taxonomy" id="1714841"/>
    <lineage>
        <taxon>Bacteria</taxon>
        <taxon>Bacillati</taxon>
        <taxon>Actinomycetota</taxon>
        <taxon>Actinomycetes</taxon>
        <taxon>Micrococcales</taxon>
        <taxon>Microbacteriaceae</taxon>
        <taxon>Microbacterium</taxon>
    </lineage>
</organism>